<dbReference type="InterPro" id="IPR044217">
    <property type="entry name" value="CLPT1/2"/>
</dbReference>
<feature type="transmembrane region" description="Helical" evidence="2">
    <location>
        <begin position="317"/>
        <end position="340"/>
    </location>
</feature>
<evidence type="ECO:0000313" key="4">
    <source>
        <dbReference type="EMBL" id="AGA28337.1"/>
    </source>
</evidence>
<keyword evidence="2" id="KW-0812">Transmembrane</keyword>
<sequence length="395" mass="42841">MFENLTPRARTVMKLADEEARGFGHQHVGTEHILLGLINDASSIGAKILKSHGIDLARVRLEVENRVGRDPVAISIGELSLTPRAKQVVEYAVGDASNLDLVADVDHLFFGLLHDRDGVAALILLGAGLQPDLVSREVRSVMVSKYKIVESAVRSIQASMSRKRTIREELLAHLTFTVEEELSREDDCVTAMNEAARRFGDPAELGRELEATLRPSERIACYLERRFGWKPPESAARLSLRLAAQAFCLIAIVCSLLVAGVASLDGWQPHGMKTLWLTFALLVVVPPWQFASALLYFKLRDSLLGACWARKSPPRAIVLNLLIALVALGSVLGFGAVAAWDVTGAVEFLSVGCGIALVAAGGAFVQAWCWGRTEIADATWACLTIKGLQSPGITQ</sequence>
<dbReference type="HOGENOM" id="CLU_698093_0_0_0"/>
<dbReference type="KEGG" id="saci:Sinac_4124"/>
<dbReference type="Proteomes" id="UP000010798">
    <property type="component" value="Chromosome"/>
</dbReference>
<feature type="transmembrane region" description="Helical" evidence="2">
    <location>
        <begin position="242"/>
        <end position="264"/>
    </location>
</feature>
<dbReference type="AlphaFoldDB" id="L0DGD1"/>
<feature type="transmembrane region" description="Helical" evidence="2">
    <location>
        <begin position="276"/>
        <end position="297"/>
    </location>
</feature>
<dbReference type="SUPFAM" id="SSF81923">
    <property type="entry name" value="Double Clp-N motif"/>
    <property type="match status" value="1"/>
</dbReference>
<dbReference type="eggNOG" id="COG0542">
    <property type="taxonomic scope" value="Bacteria"/>
</dbReference>
<feature type="domain" description="Clp R" evidence="3">
    <location>
        <begin position="2"/>
        <end position="144"/>
    </location>
</feature>
<dbReference type="Pfam" id="PF02861">
    <property type="entry name" value="Clp_N"/>
    <property type="match status" value="1"/>
</dbReference>
<dbReference type="STRING" id="886293.Sinac_4124"/>
<evidence type="ECO:0000313" key="5">
    <source>
        <dbReference type="Proteomes" id="UP000010798"/>
    </source>
</evidence>
<evidence type="ECO:0000256" key="2">
    <source>
        <dbReference type="SAM" id="Phobius"/>
    </source>
</evidence>
<dbReference type="EMBL" id="CP003364">
    <property type="protein sequence ID" value="AGA28337.1"/>
    <property type="molecule type" value="Genomic_DNA"/>
</dbReference>
<dbReference type="InterPro" id="IPR004176">
    <property type="entry name" value="Clp_R_N"/>
</dbReference>
<evidence type="ECO:0000259" key="3">
    <source>
        <dbReference type="PROSITE" id="PS51903"/>
    </source>
</evidence>
<accession>L0DGD1</accession>
<dbReference type="PROSITE" id="PS51903">
    <property type="entry name" value="CLP_R"/>
    <property type="match status" value="1"/>
</dbReference>
<keyword evidence="2" id="KW-1133">Transmembrane helix</keyword>
<gene>
    <name evidence="4" type="ordered locus">Sinac_4124</name>
</gene>
<dbReference type="PANTHER" id="PTHR47016">
    <property type="entry name" value="ATP-DEPENDENT CLP PROTEASE ATP-BINDING SUBUNIT CLPT1, CHLOROPLASTIC"/>
    <property type="match status" value="1"/>
</dbReference>
<keyword evidence="1" id="KW-0677">Repeat</keyword>
<reference evidence="4 5" key="1">
    <citation type="submission" date="2012-02" db="EMBL/GenBank/DDBJ databases">
        <title>Complete sequence of chromosome of Singulisphaera acidiphila DSM 18658.</title>
        <authorList>
            <consortium name="US DOE Joint Genome Institute (JGI-PGF)"/>
            <person name="Lucas S."/>
            <person name="Copeland A."/>
            <person name="Lapidus A."/>
            <person name="Glavina del Rio T."/>
            <person name="Dalin E."/>
            <person name="Tice H."/>
            <person name="Bruce D."/>
            <person name="Goodwin L."/>
            <person name="Pitluck S."/>
            <person name="Peters L."/>
            <person name="Ovchinnikova G."/>
            <person name="Chertkov O."/>
            <person name="Kyrpides N."/>
            <person name="Mavromatis K."/>
            <person name="Ivanova N."/>
            <person name="Brettin T."/>
            <person name="Detter J.C."/>
            <person name="Han C."/>
            <person name="Larimer F."/>
            <person name="Land M."/>
            <person name="Hauser L."/>
            <person name="Markowitz V."/>
            <person name="Cheng J.-F."/>
            <person name="Hugenholtz P."/>
            <person name="Woyke T."/>
            <person name="Wu D."/>
            <person name="Tindall B."/>
            <person name="Pomrenke H."/>
            <person name="Brambilla E."/>
            <person name="Klenk H.-P."/>
            <person name="Eisen J.A."/>
        </authorList>
    </citation>
    <scope>NUCLEOTIDE SEQUENCE [LARGE SCALE GENOMIC DNA]</scope>
    <source>
        <strain evidence="5">ATCC BAA-1392 / DSM 18658 / VKM B-2454 / MOB10</strain>
    </source>
</reference>
<feature type="transmembrane region" description="Helical" evidence="2">
    <location>
        <begin position="346"/>
        <end position="365"/>
    </location>
</feature>
<name>L0DGD1_SINAD</name>
<dbReference type="PANTHER" id="PTHR47016:SF5">
    <property type="entry name" value="CLP DOMAIN SUPERFAMILY PROTEIN"/>
    <property type="match status" value="1"/>
</dbReference>
<proteinExistence type="predicted"/>
<dbReference type="NCBIfam" id="NF038403">
    <property type="entry name" value="perm_prefix_1"/>
    <property type="match status" value="1"/>
</dbReference>
<keyword evidence="2" id="KW-0472">Membrane</keyword>
<dbReference type="InterPro" id="IPR036628">
    <property type="entry name" value="Clp_N_dom_sf"/>
</dbReference>
<dbReference type="Gene3D" id="1.10.1780.10">
    <property type="entry name" value="Clp, N-terminal domain"/>
    <property type="match status" value="1"/>
</dbReference>
<keyword evidence="5" id="KW-1185">Reference proteome</keyword>
<organism evidence="4 5">
    <name type="scientific">Singulisphaera acidiphila (strain ATCC BAA-1392 / DSM 18658 / VKM B-2454 / MOB10)</name>
    <dbReference type="NCBI Taxonomy" id="886293"/>
    <lineage>
        <taxon>Bacteria</taxon>
        <taxon>Pseudomonadati</taxon>
        <taxon>Planctomycetota</taxon>
        <taxon>Planctomycetia</taxon>
        <taxon>Isosphaerales</taxon>
        <taxon>Isosphaeraceae</taxon>
        <taxon>Singulisphaera</taxon>
    </lineage>
</organism>
<protein>
    <submittedName>
        <fullName evidence="4">Clp amino terminal domain-containing protein</fullName>
    </submittedName>
</protein>
<dbReference type="InterPro" id="IPR047928">
    <property type="entry name" value="Perm_prefix_1"/>
</dbReference>
<evidence type="ECO:0000256" key="1">
    <source>
        <dbReference type="PROSITE-ProRule" id="PRU01251"/>
    </source>
</evidence>